<dbReference type="AlphaFoldDB" id="A0A1X0CL75"/>
<dbReference type="InterPro" id="IPR012338">
    <property type="entry name" value="Beta-lactam/transpept-like"/>
</dbReference>
<feature type="domain" description="Beta-lactamase class A catalytic" evidence="1">
    <location>
        <begin position="175"/>
        <end position="287"/>
    </location>
</feature>
<feature type="domain" description="ORF 12 gene product N-terminal" evidence="2">
    <location>
        <begin position="53"/>
        <end position="139"/>
    </location>
</feature>
<dbReference type="Gene3D" id="3.40.710.10">
    <property type="entry name" value="DD-peptidase/beta-lactamase superfamily"/>
    <property type="match status" value="1"/>
</dbReference>
<name>A0A1X0CL75_9MYCO</name>
<sequence length="456" mass="48761">MAVNSGKAVPRRVTGSAVAVALVVTSAGCATPAPQPAVSQRADAAYGVPIEINTPPGLRAKQTMDMLNSDWPIGEVGVRTLAAPDEVDDIVAQLDKIWWDRPFTVTGVDVGAGQATLDVVTSYNVEQEITLRTDDAGMVDRLDVSLQPPTVDSWSDIDAELTKSGARYSYQVSKVDLDTRECSVVAGTNTDLSLPLASIFKLYVLLAVAEAVKEGTLDWNDPLTVTQRAKDVGSSGSEQPPAGAQISVRTAAQKMISASDNMATDLLIERVGTGAVERALVTAGHHHPASMTPFPTMHELFSVGWGEPDLREQWKSASPQGRAALLKQTNSRPYQPDPERTHSPASEFGAEWYGSAEDICRVHAALQAGAVGEAAPVKEILAAIPGIELDESKWTYIGAKGGNLPGDLTFSWYAVDHTGQPWVVSFQLNWPRFRSPTAAGWLLSIAHQTFDLVPIG</sequence>
<dbReference type="Proteomes" id="UP000192772">
    <property type="component" value="Unassembled WGS sequence"/>
</dbReference>
<accession>A0A1X0CL75</accession>
<dbReference type="PANTHER" id="PTHR35333:SF5">
    <property type="entry name" value="CONSERVED LIPOPROTEIN LPQF-RELATED"/>
    <property type="match status" value="1"/>
</dbReference>
<evidence type="ECO:0000259" key="2">
    <source>
        <dbReference type="Pfam" id="PF18042"/>
    </source>
</evidence>
<organism evidence="3 4">
    <name type="scientific">Mycolicibacterium elephantis</name>
    <dbReference type="NCBI Taxonomy" id="81858"/>
    <lineage>
        <taxon>Bacteria</taxon>
        <taxon>Bacillati</taxon>
        <taxon>Actinomycetota</taxon>
        <taxon>Actinomycetes</taxon>
        <taxon>Mycobacteriales</taxon>
        <taxon>Mycobacteriaceae</taxon>
        <taxon>Mycolicibacterium</taxon>
    </lineage>
</organism>
<dbReference type="STRING" id="81858.BST23_22410"/>
<dbReference type="InterPro" id="IPR040846">
    <property type="entry name" value="ORF_12_N"/>
</dbReference>
<dbReference type="PANTHER" id="PTHR35333">
    <property type="entry name" value="BETA-LACTAMASE"/>
    <property type="match status" value="1"/>
</dbReference>
<dbReference type="Gene3D" id="3.10.450.280">
    <property type="match status" value="1"/>
</dbReference>
<dbReference type="EMBL" id="MVHP01000035">
    <property type="protein sequence ID" value="ORA60739.1"/>
    <property type="molecule type" value="Genomic_DNA"/>
</dbReference>
<dbReference type="InterPro" id="IPR045155">
    <property type="entry name" value="Beta-lactam_cat"/>
</dbReference>
<dbReference type="SUPFAM" id="SSF56601">
    <property type="entry name" value="beta-lactamase/transpeptidase-like"/>
    <property type="match status" value="1"/>
</dbReference>
<comment type="caution">
    <text evidence="3">The sequence shown here is derived from an EMBL/GenBank/DDBJ whole genome shotgun (WGS) entry which is preliminary data.</text>
</comment>
<dbReference type="Pfam" id="PF18042">
    <property type="entry name" value="ORF_12_N"/>
    <property type="match status" value="1"/>
</dbReference>
<dbReference type="InterPro" id="IPR000871">
    <property type="entry name" value="Beta-lactam_class-A"/>
</dbReference>
<dbReference type="Pfam" id="PF13354">
    <property type="entry name" value="Beta-lactamase2"/>
    <property type="match status" value="1"/>
</dbReference>
<dbReference type="GO" id="GO:0030655">
    <property type="term" value="P:beta-lactam antibiotic catabolic process"/>
    <property type="evidence" value="ECO:0007669"/>
    <property type="project" value="InterPro"/>
</dbReference>
<keyword evidence="3" id="KW-0378">Hydrolase</keyword>
<proteinExistence type="predicted"/>
<gene>
    <name evidence="3" type="ORF">BST23_22410</name>
</gene>
<evidence type="ECO:0000313" key="3">
    <source>
        <dbReference type="EMBL" id="ORA60739.1"/>
    </source>
</evidence>
<protein>
    <submittedName>
        <fullName evidence="3">Serine hydrolase</fullName>
    </submittedName>
</protein>
<dbReference type="GO" id="GO:0008800">
    <property type="term" value="F:beta-lactamase activity"/>
    <property type="evidence" value="ECO:0007669"/>
    <property type="project" value="InterPro"/>
</dbReference>
<reference evidence="3 4" key="1">
    <citation type="submission" date="2017-02" db="EMBL/GenBank/DDBJ databases">
        <title>The new phylogeny of genus Mycobacterium.</title>
        <authorList>
            <person name="Tortoli E."/>
            <person name="Trovato A."/>
            <person name="Cirillo D.M."/>
        </authorList>
    </citation>
    <scope>NUCLEOTIDE SEQUENCE [LARGE SCALE GENOMIC DNA]</scope>
    <source>
        <strain evidence="3 4">FI-09383</strain>
    </source>
</reference>
<dbReference type="GO" id="GO:0046677">
    <property type="term" value="P:response to antibiotic"/>
    <property type="evidence" value="ECO:0007669"/>
    <property type="project" value="InterPro"/>
</dbReference>
<evidence type="ECO:0000259" key="1">
    <source>
        <dbReference type="Pfam" id="PF13354"/>
    </source>
</evidence>
<evidence type="ECO:0000313" key="4">
    <source>
        <dbReference type="Proteomes" id="UP000192772"/>
    </source>
</evidence>
<dbReference type="PROSITE" id="PS51257">
    <property type="entry name" value="PROKAR_LIPOPROTEIN"/>
    <property type="match status" value="1"/>
</dbReference>
<dbReference type="Gene3D" id="1.10.8.620">
    <property type="entry name" value="ORF12 helical bundle domain-like"/>
    <property type="match status" value="1"/>
</dbReference>